<name>W0RQZ0_9BACT</name>
<evidence type="ECO:0000313" key="2">
    <source>
        <dbReference type="EMBL" id="AHG93126.1"/>
    </source>
</evidence>
<sequence>MEMMRLSFNQATAERASLPEVVEACARHGIPYVSLWRHKIAETGLDVAVRLVRDAGLTVSSVCRGGMFPAATAEERARRIEDNLRAVDEAAALGAEVLVLVCGAAPDKDIGAARAMVADGIAAVVPYAAERGVTLGIEPLHPAFAGERSCITTLREARRLAEHFPRGIVGVVADVYHIWWDPELYEELDAAAPRLVAYHVNDWLVPQTNVLLGRGMMGDGVIDLARIGAAVERAGYMGPIEVEIFNEAVWAMPLDELLPLVKRRFVEHG</sequence>
<dbReference type="Gene3D" id="3.20.20.150">
    <property type="entry name" value="Divalent-metal-dependent TIM barrel enzymes"/>
    <property type="match status" value="1"/>
</dbReference>
<dbReference type="eggNOG" id="COG1082">
    <property type="taxonomic scope" value="Bacteria"/>
</dbReference>
<reference evidence="2 3" key="1">
    <citation type="journal article" date="2014" name="Genome Announc.">
        <title>Genome Sequence and Methylome of Soil Bacterium Gemmatirosa kalamazoonensis KBS708T, a Member of the Rarely Cultivated Gemmatimonadetes Phylum.</title>
        <authorList>
            <person name="Debruyn J.M."/>
            <person name="Radosevich M."/>
            <person name="Wommack K.E."/>
            <person name="Polson S.W."/>
            <person name="Hauser L.J."/>
            <person name="Fawaz M.N."/>
            <person name="Korlach J."/>
            <person name="Tsai Y.C."/>
        </authorList>
    </citation>
    <scope>NUCLEOTIDE SEQUENCE [LARGE SCALE GENOMIC DNA]</scope>
    <source>
        <strain evidence="2 3">KBS708</strain>
        <plasmid evidence="3">Plasmid 2</plasmid>
    </source>
</reference>
<dbReference type="PANTHER" id="PTHR12110">
    <property type="entry name" value="HYDROXYPYRUVATE ISOMERASE"/>
    <property type="match status" value="1"/>
</dbReference>
<dbReference type="InParanoid" id="W0RQZ0"/>
<dbReference type="Proteomes" id="UP000019151">
    <property type="component" value="Plasmid 2"/>
</dbReference>
<dbReference type="PANTHER" id="PTHR12110:SF52">
    <property type="entry name" value="XYLOSE ISOMERASE"/>
    <property type="match status" value="1"/>
</dbReference>
<keyword evidence="3" id="KW-1185">Reference proteome</keyword>
<evidence type="ECO:0000313" key="3">
    <source>
        <dbReference type="Proteomes" id="UP000019151"/>
    </source>
</evidence>
<dbReference type="OrthoDB" id="9782626at2"/>
<dbReference type="Pfam" id="PF01261">
    <property type="entry name" value="AP_endonuc_2"/>
    <property type="match status" value="1"/>
</dbReference>
<dbReference type="InterPro" id="IPR013022">
    <property type="entry name" value="Xyl_isomerase-like_TIM-brl"/>
</dbReference>
<dbReference type="EMBL" id="CP007130">
    <property type="protein sequence ID" value="AHG93126.1"/>
    <property type="molecule type" value="Genomic_DNA"/>
</dbReference>
<dbReference type="GO" id="GO:0016853">
    <property type="term" value="F:isomerase activity"/>
    <property type="evidence" value="ECO:0007669"/>
    <property type="project" value="UniProtKB-KW"/>
</dbReference>
<keyword evidence="2" id="KW-0614">Plasmid</keyword>
<dbReference type="InterPro" id="IPR036237">
    <property type="entry name" value="Xyl_isomerase-like_sf"/>
</dbReference>
<protein>
    <submittedName>
        <fullName evidence="2">Xylose isomerase domain-containing protein TIM barrel</fullName>
    </submittedName>
</protein>
<accession>W0RQZ0</accession>
<dbReference type="PATRIC" id="fig|861299.3.peg.5626"/>
<keyword evidence="2" id="KW-0413">Isomerase</keyword>
<dbReference type="SUPFAM" id="SSF51658">
    <property type="entry name" value="Xylose isomerase-like"/>
    <property type="match status" value="1"/>
</dbReference>
<dbReference type="RefSeq" id="WP_025414433.1">
    <property type="nucleotide sequence ID" value="NZ_CP007130.1"/>
</dbReference>
<organism evidence="2 3">
    <name type="scientific">Gemmatirosa kalamazoonensis</name>
    <dbReference type="NCBI Taxonomy" id="861299"/>
    <lineage>
        <taxon>Bacteria</taxon>
        <taxon>Pseudomonadati</taxon>
        <taxon>Gemmatimonadota</taxon>
        <taxon>Gemmatimonadia</taxon>
        <taxon>Gemmatimonadales</taxon>
        <taxon>Gemmatimonadaceae</taxon>
        <taxon>Gemmatirosa</taxon>
    </lineage>
</organism>
<geneLocation type="plasmid" evidence="2 3">
    <name>2</name>
</geneLocation>
<dbReference type="AlphaFoldDB" id="W0RQZ0"/>
<dbReference type="KEGG" id="gba:J421_5591"/>
<proteinExistence type="predicted"/>
<gene>
    <name evidence="2" type="ORF">J421_5591</name>
</gene>
<evidence type="ECO:0000259" key="1">
    <source>
        <dbReference type="Pfam" id="PF01261"/>
    </source>
</evidence>
<feature type="domain" description="Xylose isomerase-like TIM barrel" evidence="1">
    <location>
        <begin position="22"/>
        <end position="248"/>
    </location>
</feature>
<dbReference type="HOGENOM" id="CLU_058777_0_0_0"/>
<dbReference type="InterPro" id="IPR050312">
    <property type="entry name" value="IolE/XylAMocC-like"/>
</dbReference>